<keyword evidence="5" id="KW-0963">Cytoplasm</keyword>
<evidence type="ECO:0000313" key="12">
    <source>
        <dbReference type="EMBL" id="NYE48845.1"/>
    </source>
</evidence>
<dbReference type="AlphaFoldDB" id="A0A852TZV9"/>
<evidence type="ECO:0000313" key="13">
    <source>
        <dbReference type="Proteomes" id="UP000589036"/>
    </source>
</evidence>
<dbReference type="PANTHER" id="PTHR11579">
    <property type="entry name" value="PROTEIN-L-ISOASPARTATE O-METHYLTRANSFERASE"/>
    <property type="match status" value="1"/>
</dbReference>
<evidence type="ECO:0000256" key="9">
    <source>
        <dbReference type="ARBA" id="ARBA00030757"/>
    </source>
</evidence>
<dbReference type="InterPro" id="IPR000682">
    <property type="entry name" value="PCMT"/>
</dbReference>
<protein>
    <recommendedName>
        <fullName evidence="4">Protein-L-isoaspartate O-methyltransferase</fullName>
        <ecNumber evidence="3">2.1.1.77</ecNumber>
    </recommendedName>
    <alternativeName>
        <fullName evidence="11">L-isoaspartyl protein carboxyl methyltransferase</fullName>
    </alternativeName>
    <alternativeName>
        <fullName evidence="9">Protein L-isoaspartyl methyltransferase</fullName>
    </alternativeName>
    <alternativeName>
        <fullName evidence="10">Protein-beta-aspartate methyltransferase</fullName>
    </alternativeName>
</protein>
<dbReference type="GO" id="GO:0005737">
    <property type="term" value="C:cytoplasm"/>
    <property type="evidence" value="ECO:0007669"/>
    <property type="project" value="UniProtKB-SubCell"/>
</dbReference>
<sequence>MQFSPRVQDALDSVDEDYYTLHPDGRLVTQTTVAWLIASTLDRLDVRPGTRVLEIGTGSGFSGALLAELVGDGGAVVSVDVVPDLADRARELHRRRGRGGIEVRTADGREGAPDHGPFDRIVAWATPDLIPQAWVDQAAPGALLITPVQVTPLVKTNAVVVAHVAADGRIAADSLFPGGYVEMHGEVLTQWLVPPRGVDALAHDADGAPWWIAAPWAAEDRQAAERLLRTLMSVRSQRLLTEDESVQDFTAYLYAVRPEELSIVGTGSAGWRLGCTSGDGAALLDRGTGADVVHTGDRGALDTLLGWTESWREAGRPGYAEVCPVLRQVDGGWEVRLAMASKGRYA</sequence>
<evidence type="ECO:0000256" key="10">
    <source>
        <dbReference type="ARBA" id="ARBA00031323"/>
    </source>
</evidence>
<evidence type="ECO:0000256" key="1">
    <source>
        <dbReference type="ARBA" id="ARBA00004496"/>
    </source>
</evidence>
<dbReference type="SUPFAM" id="SSF53335">
    <property type="entry name" value="S-adenosyl-L-methionine-dependent methyltransferases"/>
    <property type="match status" value="1"/>
</dbReference>
<accession>A0A852TZV9</accession>
<keyword evidence="6 12" id="KW-0489">Methyltransferase</keyword>
<gene>
    <name evidence="12" type="ORF">HDA32_003965</name>
</gene>
<dbReference type="PANTHER" id="PTHR11579:SF0">
    <property type="entry name" value="PROTEIN-L-ISOASPARTATE(D-ASPARTATE) O-METHYLTRANSFERASE"/>
    <property type="match status" value="1"/>
</dbReference>
<dbReference type="GO" id="GO:0032259">
    <property type="term" value="P:methylation"/>
    <property type="evidence" value="ECO:0007669"/>
    <property type="project" value="UniProtKB-KW"/>
</dbReference>
<keyword evidence="7 12" id="KW-0808">Transferase</keyword>
<dbReference type="InterPro" id="IPR029063">
    <property type="entry name" value="SAM-dependent_MTases_sf"/>
</dbReference>
<comment type="caution">
    <text evidence="12">The sequence shown here is derived from an EMBL/GenBank/DDBJ whole genome shotgun (WGS) entry which is preliminary data.</text>
</comment>
<evidence type="ECO:0000256" key="3">
    <source>
        <dbReference type="ARBA" id="ARBA00011890"/>
    </source>
</evidence>
<dbReference type="Gene3D" id="3.40.50.150">
    <property type="entry name" value="Vaccinia Virus protein VP39"/>
    <property type="match status" value="1"/>
</dbReference>
<evidence type="ECO:0000256" key="4">
    <source>
        <dbReference type="ARBA" id="ARBA00013346"/>
    </source>
</evidence>
<keyword evidence="8" id="KW-0949">S-adenosyl-L-methionine</keyword>
<dbReference type="EC" id="2.1.1.77" evidence="3"/>
<dbReference type="CDD" id="cd02440">
    <property type="entry name" value="AdoMet_MTases"/>
    <property type="match status" value="1"/>
</dbReference>
<evidence type="ECO:0000256" key="11">
    <source>
        <dbReference type="ARBA" id="ARBA00031350"/>
    </source>
</evidence>
<comment type="similarity">
    <text evidence="2">Belongs to the methyltransferase superfamily. L-isoaspartyl/D-aspartyl protein methyltransferase family.</text>
</comment>
<name>A0A852TZV9_9ACTN</name>
<reference evidence="12 13" key="1">
    <citation type="submission" date="2020-07" db="EMBL/GenBank/DDBJ databases">
        <title>Sequencing the genomes of 1000 actinobacteria strains.</title>
        <authorList>
            <person name="Klenk H.-P."/>
        </authorList>
    </citation>
    <scope>NUCLEOTIDE SEQUENCE [LARGE SCALE GENOMIC DNA]</scope>
    <source>
        <strain evidence="12 13">CXB654</strain>
    </source>
</reference>
<evidence type="ECO:0000256" key="5">
    <source>
        <dbReference type="ARBA" id="ARBA00022490"/>
    </source>
</evidence>
<proteinExistence type="inferred from homology"/>
<comment type="subcellular location">
    <subcellularLocation>
        <location evidence="1">Cytoplasm</location>
    </subcellularLocation>
</comment>
<dbReference type="Proteomes" id="UP000589036">
    <property type="component" value="Unassembled WGS sequence"/>
</dbReference>
<dbReference type="EMBL" id="JACCCC010000001">
    <property type="protein sequence ID" value="NYE48845.1"/>
    <property type="molecule type" value="Genomic_DNA"/>
</dbReference>
<dbReference type="Pfam" id="PF01135">
    <property type="entry name" value="PCMT"/>
    <property type="match status" value="1"/>
</dbReference>
<evidence type="ECO:0000256" key="6">
    <source>
        <dbReference type="ARBA" id="ARBA00022603"/>
    </source>
</evidence>
<keyword evidence="13" id="KW-1185">Reference proteome</keyword>
<dbReference type="RefSeq" id="WP_312863248.1">
    <property type="nucleotide sequence ID" value="NZ_BAAAYY010000010.1"/>
</dbReference>
<organism evidence="12 13">
    <name type="scientific">Spinactinospora alkalitolerans</name>
    <dbReference type="NCBI Taxonomy" id="687207"/>
    <lineage>
        <taxon>Bacteria</taxon>
        <taxon>Bacillati</taxon>
        <taxon>Actinomycetota</taxon>
        <taxon>Actinomycetes</taxon>
        <taxon>Streptosporangiales</taxon>
        <taxon>Nocardiopsidaceae</taxon>
        <taxon>Spinactinospora</taxon>
    </lineage>
</organism>
<evidence type="ECO:0000256" key="8">
    <source>
        <dbReference type="ARBA" id="ARBA00022691"/>
    </source>
</evidence>
<dbReference type="GO" id="GO:0004719">
    <property type="term" value="F:protein-L-isoaspartate (D-aspartate) O-methyltransferase activity"/>
    <property type="evidence" value="ECO:0007669"/>
    <property type="project" value="UniProtKB-EC"/>
</dbReference>
<evidence type="ECO:0000256" key="7">
    <source>
        <dbReference type="ARBA" id="ARBA00022679"/>
    </source>
</evidence>
<evidence type="ECO:0000256" key="2">
    <source>
        <dbReference type="ARBA" id="ARBA00005369"/>
    </source>
</evidence>